<accession>A0A937XJR0</accession>
<dbReference type="AlphaFoldDB" id="A0A937XJR0"/>
<dbReference type="Proteomes" id="UP000779900">
    <property type="component" value="Unassembled WGS sequence"/>
</dbReference>
<reference evidence="2" key="1">
    <citation type="submission" date="2019-03" db="EMBL/GenBank/DDBJ databases">
        <title>Lake Tanganyika Metagenome-Assembled Genomes (MAGs).</title>
        <authorList>
            <person name="Tran P."/>
        </authorList>
    </citation>
    <scope>NUCLEOTIDE SEQUENCE</scope>
    <source>
        <strain evidence="2">K_DeepCast_150m_m2_040</strain>
    </source>
</reference>
<gene>
    <name evidence="2" type="ORF">FJY68_14305</name>
</gene>
<evidence type="ECO:0000313" key="2">
    <source>
        <dbReference type="EMBL" id="MBM3332993.1"/>
    </source>
</evidence>
<sequence>MSEGSVSILAFVIVVVCAFLAYVVSRIAIRSGRSRYERRIREFRDSGCTCDYTFVEAWGTTDVTRRCDCPLHGKKGTNA</sequence>
<feature type="transmembrane region" description="Helical" evidence="1">
    <location>
        <begin position="6"/>
        <end position="29"/>
    </location>
</feature>
<keyword evidence="1" id="KW-0812">Transmembrane</keyword>
<keyword evidence="1" id="KW-1133">Transmembrane helix</keyword>
<evidence type="ECO:0000313" key="3">
    <source>
        <dbReference type="Proteomes" id="UP000779900"/>
    </source>
</evidence>
<name>A0A937XJR0_UNCW3</name>
<proteinExistence type="predicted"/>
<keyword evidence="1" id="KW-0472">Membrane</keyword>
<organism evidence="2 3">
    <name type="scientific">candidate division WOR-3 bacterium</name>
    <dbReference type="NCBI Taxonomy" id="2052148"/>
    <lineage>
        <taxon>Bacteria</taxon>
        <taxon>Bacteria division WOR-3</taxon>
    </lineage>
</organism>
<protein>
    <submittedName>
        <fullName evidence="2">Uncharacterized protein</fullName>
    </submittedName>
</protein>
<dbReference type="EMBL" id="VGIR01000203">
    <property type="protein sequence ID" value="MBM3332993.1"/>
    <property type="molecule type" value="Genomic_DNA"/>
</dbReference>
<comment type="caution">
    <text evidence="2">The sequence shown here is derived from an EMBL/GenBank/DDBJ whole genome shotgun (WGS) entry which is preliminary data.</text>
</comment>
<evidence type="ECO:0000256" key="1">
    <source>
        <dbReference type="SAM" id="Phobius"/>
    </source>
</evidence>